<sequence>MTLALHRRAENFYHANSRTVAVFVIICRPLILKNTRTFSSPPLSLSERHAHEPSHVSDPVLFYPSARLFEADERCADPPLVNHRRVNDRCRDTGYCARRWQAPSTYSPLQLMSPTISPHRSNLAVKVPYSILIIPSRSRSRHTHIL</sequence>
<dbReference type="EMBL" id="LUGG01000015">
    <property type="protein sequence ID" value="OBZ69757.1"/>
    <property type="molecule type" value="Genomic_DNA"/>
</dbReference>
<name>A0A1C7LZY6_GRIFR</name>
<proteinExistence type="predicted"/>
<comment type="caution">
    <text evidence="1">The sequence shown here is derived from an EMBL/GenBank/DDBJ whole genome shotgun (WGS) entry which is preliminary data.</text>
</comment>
<evidence type="ECO:0000313" key="2">
    <source>
        <dbReference type="Proteomes" id="UP000092993"/>
    </source>
</evidence>
<reference evidence="1 2" key="1">
    <citation type="submission" date="2016-03" db="EMBL/GenBank/DDBJ databases">
        <title>Whole genome sequencing of Grifola frondosa 9006-11.</title>
        <authorList>
            <person name="Min B."/>
            <person name="Park H."/>
            <person name="Kim J.-G."/>
            <person name="Cho H."/>
            <person name="Oh Y.-L."/>
            <person name="Kong W.-S."/>
            <person name="Choi I.-G."/>
        </authorList>
    </citation>
    <scope>NUCLEOTIDE SEQUENCE [LARGE SCALE GENOMIC DNA]</scope>
    <source>
        <strain evidence="1 2">9006-11</strain>
    </source>
</reference>
<gene>
    <name evidence="1" type="ORF">A0H81_10506</name>
</gene>
<accession>A0A1C7LZY6</accession>
<dbReference type="Proteomes" id="UP000092993">
    <property type="component" value="Unassembled WGS sequence"/>
</dbReference>
<organism evidence="1 2">
    <name type="scientific">Grifola frondosa</name>
    <name type="common">Maitake</name>
    <name type="synonym">Polyporus frondosus</name>
    <dbReference type="NCBI Taxonomy" id="5627"/>
    <lineage>
        <taxon>Eukaryota</taxon>
        <taxon>Fungi</taxon>
        <taxon>Dikarya</taxon>
        <taxon>Basidiomycota</taxon>
        <taxon>Agaricomycotina</taxon>
        <taxon>Agaricomycetes</taxon>
        <taxon>Polyporales</taxon>
        <taxon>Grifolaceae</taxon>
        <taxon>Grifola</taxon>
    </lineage>
</organism>
<dbReference type="AlphaFoldDB" id="A0A1C7LZY6"/>
<keyword evidence="2" id="KW-1185">Reference proteome</keyword>
<protein>
    <submittedName>
        <fullName evidence="1">Uncharacterized protein</fullName>
    </submittedName>
</protein>
<evidence type="ECO:0000313" key="1">
    <source>
        <dbReference type="EMBL" id="OBZ69757.1"/>
    </source>
</evidence>